<name>A0A839ARW0_9FLAO</name>
<reference evidence="2 3" key="1">
    <citation type="submission" date="2020-07" db="EMBL/GenBank/DDBJ databases">
        <title>Bacterium isolated from marine sediment.</title>
        <authorList>
            <person name="Shang D."/>
            <person name="Du Z.-J."/>
        </authorList>
    </citation>
    <scope>NUCLEOTIDE SEQUENCE [LARGE SCALE GENOMIC DNA]</scope>
    <source>
        <strain evidence="2 3">S7007</strain>
    </source>
</reference>
<comment type="caution">
    <text evidence="2">The sequence shown here is derived from an EMBL/GenBank/DDBJ whole genome shotgun (WGS) entry which is preliminary data.</text>
</comment>
<accession>A0A839ARW0</accession>
<protein>
    <submittedName>
        <fullName evidence="2">SIMPL domain-containing protein</fullName>
    </submittedName>
</protein>
<dbReference type="InterPro" id="IPR016907">
    <property type="entry name" value="UCP029033"/>
</dbReference>
<keyword evidence="1" id="KW-1133">Transmembrane helix</keyword>
<sequence length="244" mass="27316">MKNTNLNAVIFGIAIVIAAYLLGNSIINRNKPQGNIAVTGLGKADFTSDLIVWEGSFSKENPNLKEGYNNLEKDKKIITDYLMSKGIKPEELIFKAVKSNKNTRTKYSPEGKYMGEEFLGYRLTQSIKVESNNVEKVEKISREITELLNKGIQFYSQPPRYYYTKLADLKVEMISKATADARSRAEKIAENSGESLGDLISAKMGIFQITGQNSNENYSWGGTYNTSSKEKTASITMKLNFEVN</sequence>
<evidence type="ECO:0000313" key="3">
    <source>
        <dbReference type="Proteomes" id="UP000563906"/>
    </source>
</evidence>
<keyword evidence="1" id="KW-0812">Transmembrane</keyword>
<dbReference type="PANTHER" id="PTHR34387:SF2">
    <property type="entry name" value="SLR1258 PROTEIN"/>
    <property type="match status" value="1"/>
</dbReference>
<dbReference type="GO" id="GO:0006974">
    <property type="term" value="P:DNA damage response"/>
    <property type="evidence" value="ECO:0007669"/>
    <property type="project" value="TreeGrafter"/>
</dbReference>
<dbReference type="InterPro" id="IPR052022">
    <property type="entry name" value="26kDa_periplasmic_antigen"/>
</dbReference>
<feature type="transmembrane region" description="Helical" evidence="1">
    <location>
        <begin position="6"/>
        <end position="23"/>
    </location>
</feature>
<dbReference type="EMBL" id="JACGLS010000007">
    <property type="protein sequence ID" value="MBA6157216.1"/>
    <property type="molecule type" value="Genomic_DNA"/>
</dbReference>
<proteinExistence type="predicted"/>
<dbReference type="Gene3D" id="3.30.70.2970">
    <property type="entry name" value="Protein of unknown function (DUF541), domain 2"/>
    <property type="match status" value="1"/>
</dbReference>
<dbReference type="Proteomes" id="UP000563906">
    <property type="component" value="Unassembled WGS sequence"/>
</dbReference>
<keyword evidence="1" id="KW-0472">Membrane</keyword>
<organism evidence="2 3">
    <name type="scientific">Tenacibaculum pelagium</name>
    <dbReference type="NCBI Taxonomy" id="2759527"/>
    <lineage>
        <taxon>Bacteria</taxon>
        <taxon>Pseudomonadati</taxon>
        <taxon>Bacteroidota</taxon>
        <taxon>Flavobacteriia</taxon>
        <taxon>Flavobacteriales</taxon>
        <taxon>Flavobacteriaceae</taxon>
        <taxon>Tenacibaculum</taxon>
    </lineage>
</organism>
<dbReference type="PANTHER" id="PTHR34387">
    <property type="entry name" value="SLR1258 PROTEIN"/>
    <property type="match status" value="1"/>
</dbReference>
<gene>
    <name evidence="2" type="ORF">H3Z83_11900</name>
</gene>
<evidence type="ECO:0000256" key="1">
    <source>
        <dbReference type="SAM" id="Phobius"/>
    </source>
</evidence>
<keyword evidence="3" id="KW-1185">Reference proteome</keyword>
<dbReference type="Pfam" id="PF04402">
    <property type="entry name" value="SIMPL"/>
    <property type="match status" value="1"/>
</dbReference>
<dbReference type="PIRSF" id="PIRSF029033">
    <property type="entry name" value="UCP029033"/>
    <property type="match status" value="1"/>
</dbReference>
<dbReference type="RefSeq" id="WP_182125719.1">
    <property type="nucleotide sequence ID" value="NZ_JACGLS010000007.1"/>
</dbReference>
<dbReference type="AlphaFoldDB" id="A0A839ARW0"/>
<evidence type="ECO:0000313" key="2">
    <source>
        <dbReference type="EMBL" id="MBA6157216.1"/>
    </source>
</evidence>
<dbReference type="InterPro" id="IPR007497">
    <property type="entry name" value="SIMPL/DUF541"/>
</dbReference>